<dbReference type="STRING" id="123899.SAMEA3906487_00269"/>
<evidence type="ECO:0000313" key="5">
    <source>
        <dbReference type="Proteomes" id="UP000076825"/>
    </source>
</evidence>
<accession>A0A157PWM9</accession>
<dbReference type="EMBL" id="LT546645">
    <property type="protein sequence ID" value="SAI66459.1"/>
    <property type="molecule type" value="Genomic_DNA"/>
</dbReference>
<dbReference type="Gene3D" id="3.20.130.10">
    <property type="entry name" value="Fe-S hydro-lyase, tartrate dehydratase beta-type, catalytic domain"/>
    <property type="match status" value="1"/>
</dbReference>
<gene>
    <name evidence="4" type="primary">fumC_1</name>
    <name evidence="4" type="ORF">SAMEA3906487_00269</name>
</gene>
<evidence type="ECO:0000313" key="4">
    <source>
        <dbReference type="EMBL" id="SAI66459.1"/>
    </source>
</evidence>
<dbReference type="PATRIC" id="fig|123899.6.peg.252"/>
<organism evidence="4 5">
    <name type="scientific">Bordetella trematum</name>
    <dbReference type="NCBI Taxonomy" id="123899"/>
    <lineage>
        <taxon>Bacteria</taxon>
        <taxon>Pseudomonadati</taxon>
        <taxon>Pseudomonadota</taxon>
        <taxon>Betaproteobacteria</taxon>
        <taxon>Burkholderiales</taxon>
        <taxon>Alcaligenaceae</taxon>
        <taxon>Bordetella</taxon>
    </lineage>
</organism>
<dbReference type="GO" id="GO:0004333">
    <property type="term" value="F:fumarate hydratase activity"/>
    <property type="evidence" value="ECO:0007669"/>
    <property type="project" value="UniProtKB-EC"/>
</dbReference>
<dbReference type="EC" id="4.2.1.2" evidence="4"/>
<dbReference type="Proteomes" id="UP000076825">
    <property type="component" value="Chromosome 1"/>
</dbReference>
<keyword evidence="2 4" id="KW-0456">Lyase</keyword>
<dbReference type="Pfam" id="PF05683">
    <property type="entry name" value="Fumerase_C"/>
    <property type="match status" value="1"/>
</dbReference>
<proteinExistence type="inferred from homology"/>
<dbReference type="InterPro" id="IPR004647">
    <property type="entry name" value="Fe-S_hydro-lyase_TtdB-typ_cat"/>
</dbReference>
<evidence type="ECO:0000259" key="3">
    <source>
        <dbReference type="Pfam" id="PF05683"/>
    </source>
</evidence>
<protein>
    <submittedName>
        <fullName evidence="4">Fumarate hydratase, class I</fullName>
        <ecNumber evidence="4">4.2.1.2</ecNumber>
    </submittedName>
</protein>
<evidence type="ECO:0000256" key="1">
    <source>
        <dbReference type="ARBA" id="ARBA00008876"/>
    </source>
</evidence>
<reference evidence="4 5" key="1">
    <citation type="submission" date="2016-04" db="EMBL/GenBank/DDBJ databases">
        <authorList>
            <consortium name="Pathogen Informatics"/>
        </authorList>
    </citation>
    <scope>NUCLEOTIDE SEQUENCE [LARGE SCALE GENOMIC DNA]</scope>
    <source>
        <strain evidence="4 5">H044680328</strain>
    </source>
</reference>
<sequence length="188" mass="20230">MAVHHLHTLLDDDAVLALNAGDEVYLSGTIIMARDAAHKRFVDTLAAGQPLPVDLRNQVVFYGGPGPTKPGHAIGVVAPTSAYRMDPYATVLFDHGVKGAIGKGPRGTAIRASCQQNRAVCFSAIGGISATLFSCIRSAEIIAYEDLKTEAVQRLVIENFPLLVTNDAHGRDMYAEEVDKYRALLQAR</sequence>
<dbReference type="AlphaFoldDB" id="A0A157PWM9"/>
<dbReference type="eggNOG" id="COG1838">
    <property type="taxonomic scope" value="Bacteria"/>
</dbReference>
<dbReference type="GeneID" id="56588317"/>
<dbReference type="PANTHER" id="PTHR43351:SF2">
    <property type="entry name" value="L(+)-TARTRATE DEHYDRATASE SUBUNIT BETA-RELATED"/>
    <property type="match status" value="1"/>
</dbReference>
<dbReference type="OrthoDB" id="9798978at2"/>
<comment type="similarity">
    <text evidence="1">Belongs to the class-I fumarase family.</text>
</comment>
<dbReference type="SUPFAM" id="SSF117457">
    <property type="entry name" value="FumA C-terminal domain-like"/>
    <property type="match status" value="1"/>
</dbReference>
<evidence type="ECO:0000256" key="2">
    <source>
        <dbReference type="ARBA" id="ARBA00023239"/>
    </source>
</evidence>
<keyword evidence="5" id="KW-1185">Reference proteome</keyword>
<dbReference type="InterPro" id="IPR036660">
    <property type="entry name" value="Fe-S_hydroAse_TtdB_cat_sf"/>
</dbReference>
<dbReference type="PANTHER" id="PTHR43351">
    <property type="entry name" value="L(+)-TARTRATE DEHYDRATASE SUBUNIT BETA"/>
    <property type="match status" value="1"/>
</dbReference>
<dbReference type="RefSeq" id="WP_025516724.1">
    <property type="nucleotide sequence ID" value="NZ_CP016340.1"/>
</dbReference>
<feature type="domain" description="Fe-S hydro-lyase tartrate dehydratase beta-type catalytic" evidence="3">
    <location>
        <begin position="13"/>
        <end position="176"/>
    </location>
</feature>
<dbReference type="KEGG" id="btrm:SAMEA390648700269"/>
<name>A0A157PWM9_9BORD</name>